<keyword evidence="1" id="KW-0732">Signal</keyword>
<evidence type="ECO:0000313" key="3">
    <source>
        <dbReference type="Proteomes" id="UP000229757"/>
    </source>
</evidence>
<dbReference type="KEGG" id="rfo:REIFOR_00259"/>
<keyword evidence="3" id="KW-1185">Reference proteome</keyword>
<evidence type="ECO:0000256" key="1">
    <source>
        <dbReference type="SAM" id="SignalP"/>
    </source>
</evidence>
<protein>
    <recommendedName>
        <fullName evidence="4">Right handed beta helix domain-containing protein</fullName>
    </recommendedName>
</protein>
<name>A0A2K8KRB8_9GAMM</name>
<dbReference type="Gene3D" id="2.160.20.10">
    <property type="entry name" value="Single-stranded right-handed beta-helix, Pectin lyase-like"/>
    <property type="match status" value="1"/>
</dbReference>
<dbReference type="RefSeq" id="WP_145980205.1">
    <property type="nucleotide sequence ID" value="NZ_CP011797.1"/>
</dbReference>
<evidence type="ECO:0008006" key="4">
    <source>
        <dbReference type="Google" id="ProtNLM"/>
    </source>
</evidence>
<dbReference type="OrthoDB" id="6113780at2"/>
<reference evidence="2 3" key="1">
    <citation type="journal article" date="2017" name="Environ. Microbiol.">
        <title>Genomic and physiological analyses of 'Reinekea forsetii' reveal a versatile opportunistic lifestyle during spring algae blooms.</title>
        <authorList>
            <person name="Avci B."/>
            <person name="Hahnke R.L."/>
            <person name="Chafee M."/>
            <person name="Fischer T."/>
            <person name="Gruber-Vodicka H."/>
            <person name="Tegetmeyer H.E."/>
            <person name="Harder J."/>
            <person name="Fuchs B.M."/>
            <person name="Amann R.I."/>
            <person name="Teeling H."/>
        </authorList>
    </citation>
    <scope>NUCLEOTIDE SEQUENCE [LARGE SCALE GENOMIC DNA]</scope>
    <source>
        <strain evidence="2 3">Hel1_31_D35</strain>
    </source>
</reference>
<dbReference type="EMBL" id="CP011797">
    <property type="protein sequence ID" value="ATX75436.1"/>
    <property type="molecule type" value="Genomic_DNA"/>
</dbReference>
<accession>A0A2K8KRB8</accession>
<sequence length="507" mass="57542">MRYLFLASTLLLYSLSFAENYSALPLEQIAPKPSFDINNRYNRAYPDTLYSVDVVAGGGNYPYRFELIEAPADVQLDESIGTIRWASPIERDALYRFKVAISDSSVEPQTLTATWDVKVTKEGFMFVDSKNGSNDGAGTIDDPKLDFSDVYGGLSYESKYSERNKNKFIYFRSGKYKFDGYKEDARIQWTNRQPVVFLTYPKEVVEFDMSTTHLRSDTTLDNFYLEGVRVFQMSNSEETTHEFHMGFRISGGSKDVVFRNNRFQNLISSRDSWNQSVIMANHEGAGRRWSFLNNYFGNIMHGFGILAYTIDHVAVQRNSFVSFADPAGQGTSHALGIKMNSENWYVNENTFDDIDNNAIWLYNAKQGGESYGNIDVSYNRIETSGSGFGITFNDKNTDIDLPLYIYRNNIIGNVRFIKVVADTPNIIMKDNVIESYDTKVFSCEDCSDESSVITQGNQFSAEKGSFFRDRDETVGAISKDTFSSSVGADIVYELNQPKNLEPRLETN</sequence>
<dbReference type="InterPro" id="IPR011050">
    <property type="entry name" value="Pectin_lyase_fold/virulence"/>
</dbReference>
<dbReference type="InterPro" id="IPR012334">
    <property type="entry name" value="Pectin_lyas_fold"/>
</dbReference>
<feature type="signal peptide" evidence="1">
    <location>
        <begin position="1"/>
        <end position="18"/>
    </location>
</feature>
<gene>
    <name evidence="2" type="ORF">REIFOR_00259</name>
</gene>
<dbReference type="SUPFAM" id="SSF51126">
    <property type="entry name" value="Pectin lyase-like"/>
    <property type="match status" value="1"/>
</dbReference>
<evidence type="ECO:0000313" key="2">
    <source>
        <dbReference type="EMBL" id="ATX75436.1"/>
    </source>
</evidence>
<dbReference type="Proteomes" id="UP000229757">
    <property type="component" value="Chromosome"/>
</dbReference>
<proteinExistence type="predicted"/>
<organism evidence="2 3">
    <name type="scientific">Reinekea forsetii</name>
    <dbReference type="NCBI Taxonomy" id="1336806"/>
    <lineage>
        <taxon>Bacteria</taxon>
        <taxon>Pseudomonadati</taxon>
        <taxon>Pseudomonadota</taxon>
        <taxon>Gammaproteobacteria</taxon>
        <taxon>Oceanospirillales</taxon>
        <taxon>Saccharospirillaceae</taxon>
        <taxon>Reinekea</taxon>
    </lineage>
</organism>
<dbReference type="AlphaFoldDB" id="A0A2K8KRB8"/>
<feature type="chain" id="PRO_5014791257" description="Right handed beta helix domain-containing protein" evidence="1">
    <location>
        <begin position="19"/>
        <end position="507"/>
    </location>
</feature>